<dbReference type="EMBL" id="JAFNEN010000127">
    <property type="protein sequence ID" value="KAG8193243.1"/>
    <property type="molecule type" value="Genomic_DNA"/>
</dbReference>
<evidence type="ECO:0000313" key="3">
    <source>
        <dbReference type="Proteomes" id="UP000827092"/>
    </source>
</evidence>
<keyword evidence="3" id="KW-1185">Reference proteome</keyword>
<keyword evidence="1" id="KW-0732">Signal</keyword>
<dbReference type="Proteomes" id="UP000827092">
    <property type="component" value="Unassembled WGS sequence"/>
</dbReference>
<protein>
    <submittedName>
        <fullName evidence="2">Uncharacterized protein</fullName>
    </submittedName>
</protein>
<feature type="signal peptide" evidence="1">
    <location>
        <begin position="1"/>
        <end position="21"/>
    </location>
</feature>
<feature type="chain" id="PRO_5043630541" evidence="1">
    <location>
        <begin position="22"/>
        <end position="211"/>
    </location>
</feature>
<organism evidence="2 3">
    <name type="scientific">Oedothorax gibbosus</name>
    <dbReference type="NCBI Taxonomy" id="931172"/>
    <lineage>
        <taxon>Eukaryota</taxon>
        <taxon>Metazoa</taxon>
        <taxon>Ecdysozoa</taxon>
        <taxon>Arthropoda</taxon>
        <taxon>Chelicerata</taxon>
        <taxon>Arachnida</taxon>
        <taxon>Araneae</taxon>
        <taxon>Araneomorphae</taxon>
        <taxon>Entelegynae</taxon>
        <taxon>Araneoidea</taxon>
        <taxon>Linyphiidae</taxon>
        <taxon>Erigoninae</taxon>
        <taxon>Oedothorax</taxon>
    </lineage>
</organism>
<name>A0AAV6VBJ7_9ARAC</name>
<reference evidence="2 3" key="1">
    <citation type="journal article" date="2022" name="Nat. Ecol. Evol.">
        <title>A masculinizing supergene underlies an exaggerated male reproductive morph in a spider.</title>
        <authorList>
            <person name="Hendrickx F."/>
            <person name="De Corte Z."/>
            <person name="Sonet G."/>
            <person name="Van Belleghem S.M."/>
            <person name="Kostlbacher S."/>
            <person name="Vangestel C."/>
        </authorList>
    </citation>
    <scope>NUCLEOTIDE SEQUENCE [LARGE SCALE GENOMIC DNA]</scope>
    <source>
        <strain evidence="2">W744_W776</strain>
    </source>
</reference>
<dbReference type="AlphaFoldDB" id="A0AAV6VBJ7"/>
<sequence>MACNKMVWALVGLCVISLSMALIEAAPADGGQAVQAGQAAPRNPHNHHKSNPLASAIYEIVGIVIQTVLDKDQVAGIFQRLPEKVRGAIINELNPEDRKNAIKDNVNANEVGVIISGLTDEQGDAIFDNFQEVKNQTPEEQLQSVLNLSAGSLAKLAQFGPAGLLGNIIQKIPADKLGKIAVGHLEDIIQVLQVGDIKKVFRAIVKYFTQD</sequence>
<evidence type="ECO:0000256" key="1">
    <source>
        <dbReference type="SAM" id="SignalP"/>
    </source>
</evidence>
<gene>
    <name evidence="2" type="ORF">JTE90_005590</name>
</gene>
<comment type="caution">
    <text evidence="2">The sequence shown here is derived from an EMBL/GenBank/DDBJ whole genome shotgun (WGS) entry which is preliminary data.</text>
</comment>
<proteinExistence type="predicted"/>
<evidence type="ECO:0000313" key="2">
    <source>
        <dbReference type="EMBL" id="KAG8193243.1"/>
    </source>
</evidence>
<accession>A0AAV6VBJ7</accession>